<organism evidence="3">
    <name type="scientific">Volvox carteri f. nagariensis</name>
    <dbReference type="NCBI Taxonomy" id="3068"/>
    <lineage>
        <taxon>Eukaryota</taxon>
        <taxon>Viridiplantae</taxon>
        <taxon>Chlorophyta</taxon>
        <taxon>core chlorophytes</taxon>
        <taxon>Chlorophyceae</taxon>
        <taxon>CS clade</taxon>
        <taxon>Chlamydomonadales</taxon>
        <taxon>Volvocaceae</taxon>
        <taxon>Volvox</taxon>
    </lineage>
</organism>
<gene>
    <name evidence="2" type="ORF">VOLCADRAFT_99064</name>
</gene>
<dbReference type="KEGG" id="vcn:VOLCADRAFT_99064"/>
<feature type="compositionally biased region" description="Low complexity" evidence="1">
    <location>
        <begin position="213"/>
        <end position="222"/>
    </location>
</feature>
<keyword evidence="3" id="KW-1185">Reference proteome</keyword>
<feature type="compositionally biased region" description="Gly residues" evidence="1">
    <location>
        <begin position="283"/>
        <end position="299"/>
    </location>
</feature>
<evidence type="ECO:0000313" key="3">
    <source>
        <dbReference type="Proteomes" id="UP000001058"/>
    </source>
</evidence>
<feature type="compositionally biased region" description="Basic and acidic residues" evidence="1">
    <location>
        <begin position="93"/>
        <end position="104"/>
    </location>
</feature>
<feature type="compositionally biased region" description="Basic and acidic residues" evidence="1">
    <location>
        <begin position="302"/>
        <end position="313"/>
    </location>
</feature>
<feature type="compositionally biased region" description="Gly residues" evidence="1">
    <location>
        <begin position="125"/>
        <end position="141"/>
    </location>
</feature>
<dbReference type="AlphaFoldDB" id="D8UGY6"/>
<feature type="compositionally biased region" description="Basic and acidic residues" evidence="1">
    <location>
        <begin position="1"/>
        <end position="19"/>
    </location>
</feature>
<feature type="compositionally biased region" description="Basic and acidic residues" evidence="1">
    <location>
        <begin position="143"/>
        <end position="165"/>
    </location>
</feature>
<evidence type="ECO:0000313" key="2">
    <source>
        <dbReference type="EMBL" id="EFJ41033.1"/>
    </source>
</evidence>
<feature type="compositionally biased region" description="Gly residues" evidence="1">
    <location>
        <begin position="185"/>
        <end position="197"/>
    </location>
</feature>
<dbReference type="OrthoDB" id="552079at2759"/>
<feature type="compositionally biased region" description="Gly residues" evidence="1">
    <location>
        <begin position="259"/>
        <end position="270"/>
    </location>
</feature>
<dbReference type="InParanoid" id="D8UGY6"/>
<dbReference type="RefSeq" id="XP_002957897.1">
    <property type="nucleotide sequence ID" value="XM_002957851.1"/>
</dbReference>
<feature type="compositionally biased region" description="Basic and acidic residues" evidence="1">
    <location>
        <begin position="378"/>
        <end position="399"/>
    </location>
</feature>
<feature type="compositionally biased region" description="Basic and acidic residues" evidence="1">
    <location>
        <begin position="111"/>
        <end position="122"/>
    </location>
</feature>
<feature type="compositionally biased region" description="Basic residues" evidence="1">
    <location>
        <begin position="364"/>
        <end position="373"/>
    </location>
</feature>
<accession>D8UGY6</accession>
<evidence type="ECO:0000256" key="1">
    <source>
        <dbReference type="SAM" id="MobiDB-lite"/>
    </source>
</evidence>
<dbReference type="EMBL" id="GL378402">
    <property type="protein sequence ID" value="EFJ41033.1"/>
    <property type="molecule type" value="Genomic_DNA"/>
</dbReference>
<evidence type="ECO:0008006" key="4">
    <source>
        <dbReference type="Google" id="ProtNLM"/>
    </source>
</evidence>
<feature type="compositionally biased region" description="Basic and acidic residues" evidence="1">
    <location>
        <begin position="28"/>
        <end position="48"/>
    </location>
</feature>
<feature type="compositionally biased region" description="Low complexity" evidence="1">
    <location>
        <begin position="351"/>
        <end position="361"/>
    </location>
</feature>
<dbReference type="GeneID" id="9622994"/>
<feature type="compositionally biased region" description="Basic and acidic residues" evidence="1">
    <location>
        <begin position="273"/>
        <end position="282"/>
    </location>
</feature>
<feature type="compositionally biased region" description="Low complexity" evidence="1">
    <location>
        <begin position="478"/>
        <end position="491"/>
    </location>
</feature>
<feature type="compositionally biased region" description="Gly residues" evidence="1">
    <location>
        <begin position="228"/>
        <end position="244"/>
    </location>
</feature>
<reference evidence="2 3" key="1">
    <citation type="journal article" date="2010" name="Science">
        <title>Genomic analysis of organismal complexity in the multicellular green alga Volvox carteri.</title>
        <authorList>
            <person name="Prochnik S.E."/>
            <person name="Umen J."/>
            <person name="Nedelcu A.M."/>
            <person name="Hallmann A."/>
            <person name="Miller S.M."/>
            <person name="Nishii I."/>
            <person name="Ferris P."/>
            <person name="Kuo A."/>
            <person name="Mitros T."/>
            <person name="Fritz-Laylin L.K."/>
            <person name="Hellsten U."/>
            <person name="Chapman J."/>
            <person name="Simakov O."/>
            <person name="Rensing S.A."/>
            <person name="Terry A."/>
            <person name="Pangilinan J."/>
            <person name="Kapitonov V."/>
            <person name="Jurka J."/>
            <person name="Salamov A."/>
            <person name="Shapiro H."/>
            <person name="Schmutz J."/>
            <person name="Grimwood J."/>
            <person name="Lindquist E."/>
            <person name="Lucas S."/>
            <person name="Grigoriev I.V."/>
            <person name="Schmitt R."/>
            <person name="Kirk D."/>
            <person name="Rokhsar D.S."/>
        </authorList>
    </citation>
    <scope>NUCLEOTIDE SEQUENCE [LARGE SCALE GENOMIC DNA]</scope>
    <source>
        <strain evidence="3">f. Nagariensis / Eve</strain>
    </source>
</reference>
<sequence>MSSRYFEHDDREEPEERPKRSSHAGGTRFDRKEDRLQGRPKIDRDPDTSARGNRSLRDAPPTEPPRFNKYSGHDDRVERDDPDGNGPTGRKKYNGDHADNRGWERTALGRGEQKERWERHDSSAGAGGFRGGRGGYRGGSGTDDSRVRRDGHDDRDEHDYSGGRDAHRRRGGGAGGGGWDERPGNPGGGAGGGGGGRLSRTLEARLGEPRNNTAAGAAAFTADRGEGGDGGYGGGGGYGSGRGGYRNEHDDRDNDGGWYAYGGGGGGGGRGRYRGEHDDRVADGGGGGIGRYGGGGRGGGARHRDEHDHRDAVGDDDDDDDGYGAPGGGKGRGGGRGRGRGWGSSRLQDDAGGSTATSGGTPHFHLRSSRKHIFTGYSRRDRERSRSPMGRWGHDKFQELVEEEEKAAEGQEGGEGKDDVVQQDGAAGWGAGAQRGLGPRRRWGAGPEAGLDRNGSGGGAGGEGDEAHGDKLDDELMAEAAEAAAYDDLGD</sequence>
<name>D8UGY6_VOLCA</name>
<dbReference type="Proteomes" id="UP000001058">
    <property type="component" value="Unassembled WGS sequence"/>
</dbReference>
<protein>
    <recommendedName>
        <fullName evidence="4">Btz domain-containing protein</fullName>
    </recommendedName>
</protein>
<feature type="compositionally biased region" description="Basic and acidic residues" evidence="1">
    <location>
        <begin position="245"/>
        <end position="255"/>
    </location>
</feature>
<feature type="region of interest" description="Disordered" evidence="1">
    <location>
        <begin position="1"/>
        <end position="491"/>
    </location>
</feature>
<proteinExistence type="predicted"/>